<organism evidence="1">
    <name type="scientific">Cacopsylla melanoneura</name>
    <dbReference type="NCBI Taxonomy" id="428564"/>
    <lineage>
        <taxon>Eukaryota</taxon>
        <taxon>Metazoa</taxon>
        <taxon>Ecdysozoa</taxon>
        <taxon>Arthropoda</taxon>
        <taxon>Hexapoda</taxon>
        <taxon>Insecta</taxon>
        <taxon>Pterygota</taxon>
        <taxon>Neoptera</taxon>
        <taxon>Paraneoptera</taxon>
        <taxon>Hemiptera</taxon>
        <taxon>Sternorrhyncha</taxon>
        <taxon>Psylloidea</taxon>
        <taxon>Psyllidae</taxon>
        <taxon>Psyllinae</taxon>
        <taxon>Cacopsylla</taxon>
    </lineage>
</organism>
<evidence type="ECO:0000313" key="1">
    <source>
        <dbReference type="EMBL" id="CAG6698187.1"/>
    </source>
</evidence>
<accession>A0A8D8U8S9</accession>
<reference evidence="1" key="1">
    <citation type="submission" date="2021-05" db="EMBL/GenBank/DDBJ databases">
        <authorList>
            <person name="Alioto T."/>
            <person name="Alioto T."/>
            <person name="Gomez Garrido J."/>
        </authorList>
    </citation>
    <scope>NUCLEOTIDE SEQUENCE</scope>
</reference>
<dbReference type="EMBL" id="HBUF01336722">
    <property type="protein sequence ID" value="CAG6698188.1"/>
    <property type="molecule type" value="Transcribed_RNA"/>
</dbReference>
<name>A0A8D8U8S9_9HEMI</name>
<dbReference type="EMBL" id="HBUF01336721">
    <property type="protein sequence ID" value="CAG6698187.1"/>
    <property type="molecule type" value="Transcribed_RNA"/>
</dbReference>
<sequence>MDFWTSKGNVRKFNIMEGILSLYDWDTNTKRHQRLRHDQSAQGGTRTRFKGTRKNGMTTFQTGIFQCNSLFIIESPFLSISCEFDIDSVLFIFNIHISDCAFMMKGSHFSTFSQQGHIDSTCLLLQFHYSTILLRNGRDMSHDIGVSIFCCGSICHWWSAVSNITEYRRMACVAGDVHAIKTNIVET</sequence>
<protein>
    <submittedName>
        <fullName evidence="1">Uncharacterized protein</fullName>
    </submittedName>
</protein>
<dbReference type="AlphaFoldDB" id="A0A8D8U8S9"/>
<proteinExistence type="predicted"/>